<dbReference type="InterPro" id="IPR000182">
    <property type="entry name" value="GNAT_dom"/>
</dbReference>
<keyword evidence="2" id="KW-0012">Acyltransferase</keyword>
<dbReference type="InterPro" id="IPR016181">
    <property type="entry name" value="Acyl_CoA_acyltransferase"/>
</dbReference>
<dbReference type="PROSITE" id="PS51186">
    <property type="entry name" value="GNAT"/>
    <property type="match status" value="1"/>
</dbReference>
<dbReference type="SUPFAM" id="SSF55729">
    <property type="entry name" value="Acyl-CoA N-acyltransferases (Nat)"/>
    <property type="match status" value="1"/>
</dbReference>
<dbReference type="EMBL" id="CP093442">
    <property type="protein sequence ID" value="UOF01587.1"/>
    <property type="molecule type" value="Genomic_DNA"/>
</dbReference>
<evidence type="ECO:0000256" key="2">
    <source>
        <dbReference type="ARBA" id="ARBA00023315"/>
    </source>
</evidence>
<evidence type="ECO:0000256" key="3">
    <source>
        <dbReference type="ARBA" id="ARBA00038502"/>
    </source>
</evidence>
<gene>
    <name evidence="5" type="ORF">MNR06_01300</name>
</gene>
<keyword evidence="6" id="KW-1185">Reference proteome</keyword>
<feature type="domain" description="N-acetyltransferase" evidence="4">
    <location>
        <begin position="15"/>
        <end position="185"/>
    </location>
</feature>
<evidence type="ECO:0000313" key="5">
    <source>
        <dbReference type="EMBL" id="UOF01587.1"/>
    </source>
</evidence>
<dbReference type="Pfam" id="PF13302">
    <property type="entry name" value="Acetyltransf_3"/>
    <property type="match status" value="1"/>
</dbReference>
<dbReference type="PANTHER" id="PTHR43792:SF8">
    <property type="entry name" value="[RIBOSOMAL PROTEIN US5]-ALANINE N-ACETYLTRANSFERASE"/>
    <property type="match status" value="1"/>
</dbReference>
<name>A0ABY4C9I2_9BACT</name>
<proteinExistence type="inferred from homology"/>
<dbReference type="InterPro" id="IPR051531">
    <property type="entry name" value="N-acetyltransferase"/>
</dbReference>
<dbReference type="Proteomes" id="UP000830116">
    <property type="component" value="Chromosome"/>
</dbReference>
<dbReference type="PANTHER" id="PTHR43792">
    <property type="entry name" value="GNAT FAMILY, PUTATIVE (AFU_ORTHOLOGUE AFUA_3G00765)-RELATED-RELATED"/>
    <property type="match status" value="1"/>
</dbReference>
<protein>
    <submittedName>
        <fullName evidence="5">GNAT family N-acetyltransferase</fullName>
    </submittedName>
</protein>
<comment type="similarity">
    <text evidence="3">Belongs to the acetyltransferase family. RimJ subfamily.</text>
</comment>
<evidence type="ECO:0000256" key="1">
    <source>
        <dbReference type="ARBA" id="ARBA00022679"/>
    </source>
</evidence>
<dbReference type="Gene3D" id="3.40.630.30">
    <property type="match status" value="1"/>
</dbReference>
<sequence>MKSIILPLYKETKRLIIRPLESFDYENWAQAYSNMHPPQNEWDETAWDDSELTKQKFKEHLKFEKQNRLKDHFYDFGIFRKDDGVLIGTVKLMDISRGIFQNAYLGYRIFNPYWGNGYAQEACKAAMQIAFKNLDLHRVEAGIAPKNKKSIKTALAIGLKKEGLSKKRLKVNNRWQDIEIYAKTK</sequence>
<keyword evidence="1" id="KW-0808">Transferase</keyword>
<dbReference type="RefSeq" id="WP_243538074.1">
    <property type="nucleotide sequence ID" value="NZ_CP093442.1"/>
</dbReference>
<evidence type="ECO:0000259" key="4">
    <source>
        <dbReference type="PROSITE" id="PS51186"/>
    </source>
</evidence>
<reference evidence="5" key="1">
    <citation type="submission" date="2022-03" db="EMBL/GenBank/DDBJ databases">
        <title>Genome Identification and Characterization of new species Bdellovibrio reynosense LBG001 sp. nov. from a Mexico soil sample.</title>
        <authorList>
            <person name="Camilli A."/>
            <person name="Ajao Y."/>
            <person name="Guo X."/>
        </authorList>
    </citation>
    <scope>NUCLEOTIDE SEQUENCE</scope>
    <source>
        <strain evidence="5">LBG001</strain>
    </source>
</reference>
<accession>A0ABY4C9I2</accession>
<organism evidence="5 6">
    <name type="scientific">Bdellovibrio reynosensis</name>
    <dbReference type="NCBI Taxonomy" id="2835041"/>
    <lineage>
        <taxon>Bacteria</taxon>
        <taxon>Pseudomonadati</taxon>
        <taxon>Bdellovibrionota</taxon>
        <taxon>Bdellovibrionia</taxon>
        <taxon>Bdellovibrionales</taxon>
        <taxon>Pseudobdellovibrionaceae</taxon>
        <taxon>Bdellovibrio</taxon>
    </lineage>
</organism>
<evidence type="ECO:0000313" key="6">
    <source>
        <dbReference type="Proteomes" id="UP000830116"/>
    </source>
</evidence>